<evidence type="ECO:0000256" key="7">
    <source>
        <dbReference type="ARBA" id="ARBA00022843"/>
    </source>
</evidence>
<comment type="pathway">
    <text evidence="2">Protein modification; protein ubiquitination.</text>
</comment>
<dbReference type="SUPFAM" id="SSF56204">
    <property type="entry name" value="Hect, E3 ligase catalytic domain"/>
    <property type="match status" value="1"/>
</dbReference>
<evidence type="ECO:0000313" key="16">
    <source>
        <dbReference type="EnsemblMetazoa" id="SCAU012441-PA"/>
    </source>
</evidence>
<dbReference type="GO" id="GO:0000209">
    <property type="term" value="P:protein polyubiquitination"/>
    <property type="evidence" value="ECO:0007669"/>
    <property type="project" value="InterPro"/>
</dbReference>
<dbReference type="FunFam" id="3.90.1750.10:FF:000014">
    <property type="entry name" value="Putative Ubiquitin-protein ligase E3C"/>
    <property type="match status" value="1"/>
</dbReference>
<dbReference type="AlphaFoldDB" id="A0A1I8PZC9"/>
<comment type="subunit">
    <text evidence="9">Interacts with 26S proteasomes. Interacts (via the HECT domain) with UBE2D1 and, less efficiently, with UBE2L3.</text>
</comment>
<evidence type="ECO:0000256" key="5">
    <source>
        <dbReference type="ARBA" id="ARBA00022679"/>
    </source>
</evidence>
<feature type="compositionally biased region" description="Polar residues" evidence="14">
    <location>
        <begin position="13"/>
        <end position="22"/>
    </location>
</feature>
<feature type="active site" description="Glycyl thioester intermediate" evidence="13">
    <location>
        <position position="1103"/>
    </location>
</feature>
<evidence type="ECO:0000256" key="2">
    <source>
        <dbReference type="ARBA" id="ARBA00004906"/>
    </source>
</evidence>
<dbReference type="SMART" id="SM00119">
    <property type="entry name" value="HECTc"/>
    <property type="match status" value="1"/>
</dbReference>
<organism evidence="16 17">
    <name type="scientific">Stomoxys calcitrans</name>
    <name type="common">Stable fly</name>
    <name type="synonym">Conops calcitrans</name>
    <dbReference type="NCBI Taxonomy" id="35570"/>
    <lineage>
        <taxon>Eukaryota</taxon>
        <taxon>Metazoa</taxon>
        <taxon>Ecdysozoa</taxon>
        <taxon>Arthropoda</taxon>
        <taxon>Hexapoda</taxon>
        <taxon>Insecta</taxon>
        <taxon>Pterygota</taxon>
        <taxon>Neoptera</taxon>
        <taxon>Endopterygota</taxon>
        <taxon>Diptera</taxon>
        <taxon>Brachycera</taxon>
        <taxon>Muscomorpha</taxon>
        <taxon>Muscoidea</taxon>
        <taxon>Muscidae</taxon>
        <taxon>Stomoxys</taxon>
    </lineage>
</organism>
<feature type="domain" description="HECT" evidence="15">
    <location>
        <begin position="798"/>
        <end position="1135"/>
    </location>
</feature>
<dbReference type="Gene3D" id="3.30.2410.10">
    <property type="entry name" value="Hect, E3 ligase catalytic domain"/>
    <property type="match status" value="1"/>
</dbReference>
<evidence type="ECO:0000256" key="14">
    <source>
        <dbReference type="SAM" id="MobiDB-lite"/>
    </source>
</evidence>
<dbReference type="InterPro" id="IPR000569">
    <property type="entry name" value="HECT_dom"/>
</dbReference>
<protein>
    <recommendedName>
        <fullName evidence="10">Ubiquitin-protein ligase E3C</fullName>
        <ecNumber evidence="3">2.3.2.26</ecNumber>
    </recommendedName>
    <alternativeName>
        <fullName evidence="11">HECT-type ubiquitin transferase E3C</fullName>
    </alternativeName>
    <alternativeName>
        <fullName evidence="12">RTA-associated ubiquitin ligase</fullName>
    </alternativeName>
</protein>
<keyword evidence="6 13" id="KW-0833">Ubl conjugation pathway</keyword>
<dbReference type="FunFam" id="3.30.2160.10:FF:000002">
    <property type="entry name" value="Putative Ubiquitin-protein ligase E3C"/>
    <property type="match status" value="1"/>
</dbReference>
<evidence type="ECO:0000259" key="15">
    <source>
        <dbReference type="PROSITE" id="PS50237"/>
    </source>
</evidence>
<dbReference type="Pfam" id="PF00632">
    <property type="entry name" value="HECT"/>
    <property type="match status" value="1"/>
</dbReference>
<evidence type="ECO:0000256" key="10">
    <source>
        <dbReference type="ARBA" id="ARBA00067506"/>
    </source>
</evidence>
<name>A0A1I8PZC9_STOCA</name>
<feature type="region of interest" description="Disordered" evidence="14">
    <location>
        <begin position="392"/>
        <end position="431"/>
    </location>
</feature>
<dbReference type="GO" id="GO:0006511">
    <property type="term" value="P:ubiquitin-dependent protein catabolic process"/>
    <property type="evidence" value="ECO:0007669"/>
    <property type="project" value="TreeGrafter"/>
</dbReference>
<dbReference type="GO" id="GO:0009966">
    <property type="term" value="P:regulation of signal transduction"/>
    <property type="evidence" value="ECO:0007669"/>
    <property type="project" value="UniProtKB-ARBA"/>
</dbReference>
<keyword evidence="17" id="KW-1185">Reference proteome</keyword>
<evidence type="ECO:0000256" key="9">
    <source>
        <dbReference type="ARBA" id="ARBA00063372"/>
    </source>
</evidence>
<reference evidence="16" key="1">
    <citation type="submission" date="2020-05" db="UniProtKB">
        <authorList>
            <consortium name="EnsemblMetazoa"/>
        </authorList>
    </citation>
    <scope>IDENTIFICATION</scope>
    <source>
        <strain evidence="16">USDA</strain>
    </source>
</reference>
<dbReference type="PANTHER" id="PTHR45700:SF2">
    <property type="entry name" value="UBIQUITIN-PROTEIN LIGASE E3C"/>
    <property type="match status" value="1"/>
</dbReference>
<dbReference type="InterPro" id="IPR035983">
    <property type="entry name" value="Hect_E3_ubiquitin_ligase"/>
</dbReference>
<evidence type="ECO:0000256" key="4">
    <source>
        <dbReference type="ARBA" id="ARBA00022499"/>
    </source>
</evidence>
<evidence type="ECO:0000256" key="13">
    <source>
        <dbReference type="PROSITE-ProRule" id="PRU00104"/>
    </source>
</evidence>
<dbReference type="Proteomes" id="UP000095300">
    <property type="component" value="Unassembled WGS sequence"/>
</dbReference>
<dbReference type="GO" id="GO:0061630">
    <property type="term" value="F:ubiquitin protein ligase activity"/>
    <property type="evidence" value="ECO:0007669"/>
    <property type="project" value="UniProtKB-EC"/>
</dbReference>
<comment type="catalytic activity">
    <reaction evidence="1">
        <text>S-ubiquitinyl-[E2 ubiquitin-conjugating enzyme]-L-cysteine + [acceptor protein]-L-lysine = [E2 ubiquitin-conjugating enzyme]-L-cysteine + N(6)-ubiquitinyl-[acceptor protein]-L-lysine.</text>
        <dbReference type="EC" id="2.3.2.26"/>
    </reaction>
</comment>
<feature type="compositionally biased region" description="Basic and acidic residues" evidence="14">
    <location>
        <begin position="1"/>
        <end position="10"/>
    </location>
</feature>
<dbReference type="EnsemblMetazoa" id="SCAU012441-RA">
    <property type="protein sequence ID" value="SCAU012441-PA"/>
    <property type="gene ID" value="SCAU012441"/>
</dbReference>
<feature type="region of interest" description="Disordered" evidence="14">
    <location>
        <begin position="1"/>
        <end position="27"/>
    </location>
</feature>
<evidence type="ECO:0000256" key="12">
    <source>
        <dbReference type="ARBA" id="ARBA00081642"/>
    </source>
</evidence>
<dbReference type="CDD" id="cd00078">
    <property type="entry name" value="HECTc"/>
    <property type="match status" value="1"/>
</dbReference>
<dbReference type="OrthoDB" id="8068875at2759"/>
<dbReference type="FunFam" id="3.30.2410.10:FF:000011">
    <property type="entry name" value="Putative Ubiquitin-protein ligase E3C"/>
    <property type="match status" value="1"/>
</dbReference>
<keyword evidence="7" id="KW-0832">Ubl conjugation</keyword>
<sequence length="1135" mass="130252">MFGFDGEYRRKPQQNLGGSSTSSDRETIIRKAAEERRRRNQLRRESNGAIVLQSYTRSFIYRQRRKRFEREQFDEFLQSHRTQIQHDENLTFLLRRLLFFYNTKETKDGERLIEVCQHILKSPARILQNATADMMWLHRLKKLLDLCIVQLTSQSQTSQAIPLRMLETFTAEASIERYVESENLIQKYLQYIFQYLIRNDYFKRLRLLLELKCPPLDGETLHAPNPFSEAIFNLLLRPLLLANNSKAGVSCSANICLSFVRQILSLPYTDCIQYFLLPCLAENEEFPFEFMIKTLQKWTKSQLPERMEVDTVSVPTFTGASASTNMTKTKNTKASDIEASDVKGIFSSYLLTSILVLDRKRLTSLHTKTILGDYIKIIAEVSSKILQLPKSSLKHSGHQQSRHANASEETTSDEDSDEEDYQAKRNNQGMDVDVDSCPTAITNKEKECLLESIVLLNQGLRVQAIVESIEDYLNDGDVLYGLCEICHNLMIYNKMAMFEYKLLYTLSFMPNFIRAVWFSLVAQSKQQGFNAPLTLISKGVVPKLPGSESFVALLATFCMLFGRLLPTLHDNEFCDEKILIEKPLQPTIHVRLMPFSLSEIVQLSKTLKEVSLGLVELAFPETRSNLNQHYRFILGRSDSDDAKMKQQKQIWANLLKVVVFVLNQIHTRDLRLGFCPDSHWTVTRLDLPLDRPADLPLNRGSRTRGIRPFQPIRDFTREDFENGPPMSTKQIRSITILREIPFVVPFSKRVGILQGLMAADKMRVQGNLQAFLQGPSIMLTVRRSHLYEDAYDKLRPENEPDLRLKFRVQFVSSLGLDEAGIDGGGVFREFLSELIKTAFDPNRGFFMVTTDNKLYPNPSVGDLVPDFEKHYYFIGRIIGKAIYENLLVELPLAEFFLTKLAGKYSDVDIHQLASLDPELYKNLLYLKDYEGDVSELNLDFTVASSSFGQTQVIELKPQGQTIPVTNSNRIEYLQLMADYKLNQQIRKHCVAFRKGLSNVVCVEWLYMFSNKELQILISGAEIPIDLEDLKKHCKYGGEYSPEHPSIVAFWAALESFDDLQKRQLLKFVTSCSRPPLLGFKDLDPPFFIQNAGDMERLPTASTCTNLLKLPPFKTVEQMREKLLYAIQSGVGFELS</sequence>
<evidence type="ECO:0000256" key="8">
    <source>
        <dbReference type="ARBA" id="ARBA00061050"/>
    </source>
</evidence>
<accession>A0A1I8PZC9</accession>
<evidence type="ECO:0000256" key="1">
    <source>
        <dbReference type="ARBA" id="ARBA00000885"/>
    </source>
</evidence>
<proteinExistence type="inferred from homology"/>
<feature type="compositionally biased region" description="Basic residues" evidence="14">
    <location>
        <begin position="392"/>
        <end position="401"/>
    </location>
</feature>
<evidence type="ECO:0000256" key="3">
    <source>
        <dbReference type="ARBA" id="ARBA00012485"/>
    </source>
</evidence>
<dbReference type="InterPro" id="IPR044611">
    <property type="entry name" value="E3A/B/C-like"/>
</dbReference>
<keyword evidence="4" id="KW-1017">Isopeptide bond</keyword>
<dbReference type="EC" id="2.3.2.26" evidence="3"/>
<dbReference type="VEuPathDB" id="VectorBase:SCAU012441"/>
<evidence type="ECO:0000256" key="11">
    <source>
        <dbReference type="ARBA" id="ARBA00077269"/>
    </source>
</evidence>
<keyword evidence="5" id="KW-0808">Transferase</keyword>
<dbReference type="STRING" id="35570.A0A1I8PZC9"/>
<dbReference type="Gene3D" id="3.90.1750.10">
    <property type="entry name" value="Hect, E3 ligase catalytic domains"/>
    <property type="match status" value="1"/>
</dbReference>
<comment type="similarity">
    <text evidence="8">Belongs to the UBE3C family.</text>
</comment>
<dbReference type="PROSITE" id="PS50237">
    <property type="entry name" value="HECT"/>
    <property type="match status" value="1"/>
</dbReference>
<feature type="compositionally biased region" description="Acidic residues" evidence="14">
    <location>
        <begin position="410"/>
        <end position="420"/>
    </location>
</feature>
<gene>
    <name evidence="16" type="primary">106089693</name>
</gene>
<evidence type="ECO:0000256" key="6">
    <source>
        <dbReference type="ARBA" id="ARBA00022786"/>
    </source>
</evidence>
<dbReference type="PANTHER" id="PTHR45700">
    <property type="entry name" value="UBIQUITIN-PROTEIN LIGASE E3C"/>
    <property type="match status" value="1"/>
</dbReference>
<dbReference type="PROSITE" id="PS50096">
    <property type="entry name" value="IQ"/>
    <property type="match status" value="1"/>
</dbReference>
<dbReference type="Gene3D" id="3.30.2160.10">
    <property type="entry name" value="Hect, E3 ligase catalytic domain"/>
    <property type="match status" value="1"/>
</dbReference>
<evidence type="ECO:0000313" key="17">
    <source>
        <dbReference type="Proteomes" id="UP000095300"/>
    </source>
</evidence>
<dbReference type="KEGG" id="scac:106089693"/>